<dbReference type="GO" id="GO:0005524">
    <property type="term" value="F:ATP binding"/>
    <property type="evidence" value="ECO:0007669"/>
    <property type="project" value="UniProtKB-KW"/>
</dbReference>
<dbReference type="Pfam" id="PF00005">
    <property type="entry name" value="ABC_tran"/>
    <property type="match status" value="2"/>
</dbReference>
<evidence type="ECO:0000256" key="6">
    <source>
        <dbReference type="ARBA" id="ARBA00022840"/>
    </source>
</evidence>
<evidence type="ECO:0000259" key="8">
    <source>
        <dbReference type="PROSITE" id="PS50893"/>
    </source>
</evidence>
<dbReference type="InterPro" id="IPR013563">
    <property type="entry name" value="Oligopep_ABC_C"/>
</dbReference>
<evidence type="ECO:0000256" key="4">
    <source>
        <dbReference type="ARBA" id="ARBA00022475"/>
    </source>
</evidence>
<evidence type="ECO:0000256" key="2">
    <source>
        <dbReference type="ARBA" id="ARBA00005417"/>
    </source>
</evidence>
<dbReference type="RefSeq" id="WP_121022961.1">
    <property type="nucleotide sequence ID" value="NZ_RCCE01000002.1"/>
</dbReference>
<feature type="domain" description="ABC transporter" evidence="8">
    <location>
        <begin position="300"/>
        <end position="552"/>
    </location>
</feature>
<dbReference type="PROSITE" id="PS50893">
    <property type="entry name" value="ABC_TRANSPORTER_2"/>
    <property type="match status" value="2"/>
</dbReference>
<feature type="domain" description="ABC transporter" evidence="8">
    <location>
        <begin position="2"/>
        <end position="252"/>
    </location>
</feature>
<dbReference type="GO" id="GO:0055085">
    <property type="term" value="P:transmembrane transport"/>
    <property type="evidence" value="ECO:0007669"/>
    <property type="project" value="UniProtKB-ARBA"/>
</dbReference>
<keyword evidence="4" id="KW-1003">Cell membrane</keyword>
<gene>
    <name evidence="9" type="ORF">BCF46_1386</name>
</gene>
<evidence type="ECO:0000256" key="1">
    <source>
        <dbReference type="ARBA" id="ARBA00004417"/>
    </source>
</evidence>
<dbReference type="CDD" id="cd03257">
    <property type="entry name" value="ABC_NikE_OppD_transporters"/>
    <property type="match status" value="2"/>
</dbReference>
<dbReference type="SMART" id="SM00382">
    <property type="entry name" value="AAA"/>
    <property type="match status" value="2"/>
</dbReference>
<dbReference type="InterPro" id="IPR003439">
    <property type="entry name" value="ABC_transporter-like_ATP-bd"/>
</dbReference>
<dbReference type="PANTHER" id="PTHR43297:SF7">
    <property type="entry name" value="D,D-DIPEPTIDE TRANSPORT ATP-BINDING PROTEIN DDPD-RELATED"/>
    <property type="match status" value="1"/>
</dbReference>
<dbReference type="GO" id="GO:0015833">
    <property type="term" value="P:peptide transport"/>
    <property type="evidence" value="ECO:0007669"/>
    <property type="project" value="InterPro"/>
</dbReference>
<dbReference type="InterPro" id="IPR003593">
    <property type="entry name" value="AAA+_ATPase"/>
</dbReference>
<comment type="subcellular location">
    <subcellularLocation>
        <location evidence="1">Cell inner membrane</location>
        <topology evidence="1">Peripheral membrane protein</topology>
    </subcellularLocation>
</comment>
<dbReference type="GO" id="GO:0016887">
    <property type="term" value="F:ATP hydrolysis activity"/>
    <property type="evidence" value="ECO:0007669"/>
    <property type="project" value="InterPro"/>
</dbReference>
<comment type="similarity">
    <text evidence="2">Belongs to the ABC transporter superfamily.</text>
</comment>
<evidence type="ECO:0000256" key="7">
    <source>
        <dbReference type="ARBA" id="ARBA00023136"/>
    </source>
</evidence>
<evidence type="ECO:0000256" key="3">
    <source>
        <dbReference type="ARBA" id="ARBA00022448"/>
    </source>
</evidence>
<organism evidence="9 10">
    <name type="scientific">Litoreibacter meonggei</name>
    <dbReference type="NCBI Taxonomy" id="1049199"/>
    <lineage>
        <taxon>Bacteria</taxon>
        <taxon>Pseudomonadati</taxon>
        <taxon>Pseudomonadota</taxon>
        <taxon>Alphaproteobacteria</taxon>
        <taxon>Rhodobacterales</taxon>
        <taxon>Roseobacteraceae</taxon>
        <taxon>Litoreibacter</taxon>
    </lineage>
</organism>
<keyword evidence="3" id="KW-0813">Transport</keyword>
<evidence type="ECO:0000313" key="10">
    <source>
        <dbReference type="Proteomes" id="UP000269157"/>
    </source>
</evidence>
<keyword evidence="7" id="KW-0472">Membrane</keyword>
<dbReference type="Gene3D" id="3.40.50.300">
    <property type="entry name" value="P-loop containing nucleotide triphosphate hydrolases"/>
    <property type="match status" value="2"/>
</dbReference>
<accession>A0A497WYD9</accession>
<reference evidence="9 10" key="1">
    <citation type="submission" date="2018-10" db="EMBL/GenBank/DDBJ databases">
        <title>Genomic Encyclopedia of Archaeal and Bacterial Type Strains, Phase II (KMG-II): from individual species to whole genera.</title>
        <authorList>
            <person name="Goeker M."/>
        </authorList>
    </citation>
    <scope>NUCLEOTIDE SEQUENCE [LARGE SCALE GENOMIC DNA]</scope>
    <source>
        <strain evidence="9 10">DSM 29466</strain>
    </source>
</reference>
<dbReference type="PROSITE" id="PS00211">
    <property type="entry name" value="ABC_TRANSPORTER_1"/>
    <property type="match status" value="2"/>
</dbReference>
<proteinExistence type="inferred from homology"/>
<dbReference type="EMBL" id="RCCE01000002">
    <property type="protein sequence ID" value="RLJ59238.1"/>
    <property type="molecule type" value="Genomic_DNA"/>
</dbReference>
<keyword evidence="10" id="KW-1185">Reference proteome</keyword>
<evidence type="ECO:0000256" key="5">
    <source>
        <dbReference type="ARBA" id="ARBA00022741"/>
    </source>
</evidence>
<dbReference type="Proteomes" id="UP000269157">
    <property type="component" value="Unassembled WGS sequence"/>
</dbReference>
<dbReference type="PANTHER" id="PTHR43297">
    <property type="entry name" value="OLIGOPEPTIDE TRANSPORT ATP-BINDING PROTEIN APPD"/>
    <property type="match status" value="1"/>
</dbReference>
<dbReference type="InterPro" id="IPR050388">
    <property type="entry name" value="ABC_Ni/Peptide_Import"/>
</dbReference>
<dbReference type="OrthoDB" id="9802264at2"/>
<dbReference type="NCBIfam" id="NF008453">
    <property type="entry name" value="PRK11308.1"/>
    <property type="match status" value="2"/>
</dbReference>
<keyword evidence="6 9" id="KW-0067">ATP-binding</keyword>
<name>A0A497WYD9_9RHOB</name>
<comment type="caution">
    <text evidence="9">The sequence shown here is derived from an EMBL/GenBank/DDBJ whole genome shotgun (WGS) entry which is preliminary data.</text>
</comment>
<keyword evidence="5" id="KW-0547">Nucleotide-binding</keyword>
<dbReference type="AlphaFoldDB" id="A0A497WYD9"/>
<protein>
    <submittedName>
        <fullName evidence="9">Peptide/nickel transport system ATP-binding protein</fullName>
    </submittedName>
</protein>
<dbReference type="SUPFAM" id="SSF52540">
    <property type="entry name" value="P-loop containing nucleoside triphosphate hydrolases"/>
    <property type="match status" value="2"/>
</dbReference>
<dbReference type="InterPro" id="IPR017871">
    <property type="entry name" value="ABC_transporter-like_CS"/>
</dbReference>
<sequence length="564" mass="61314">MLRVEHLTVKFPSRFGDVTAVEDMSLSIAPGEIHGLVGESGAGKSTVGAAIIGLLQQPGYIANGDLMLGDTDLRALDRFEAHALRGKRISMIFQDPQTSLNPLMKIEDQLVETILAHEDIPSNDAKKRAIDLLEEMGIEDAASRMQAYPHQFSGGMRQRVVIALALCTNPELIIADEPTTALDVAVQSQVLDLIRRLADIRKVGFILITHDIGVIAQIADTVTVMRYGKLIESGATAQVLGHPKHAYTKQLMDAVPPLDRKITRFRVPEEDDGLAASGPGKGDAAEAWLLEGVRQQAVGLSLQNITVEFPGTRTSIWHKPKPFVALDDISFDVQPGSVMGIVGESGSGKSTLAKTLTGLITPSSGGMTLGGSPLPGGKTRSRHHPSRQLIQMVFQDPFSSLNSRHRIGTILAEPLWLYGLVNDSDERRDLCIDMLSLVGMDPDAIDKYPHQFSGGQRQRIAVARALLARPTILICDEPTSALDVSIQAQLLNLLKDLQAAFGLTVLFISHNLSVVRQMADDIVVLRNGRIQEKGASEQVFETPEADYTKKLLSLTPVMPHDWSL</sequence>
<evidence type="ECO:0000313" key="9">
    <source>
        <dbReference type="EMBL" id="RLJ59238.1"/>
    </source>
</evidence>
<dbReference type="InterPro" id="IPR027417">
    <property type="entry name" value="P-loop_NTPase"/>
</dbReference>
<dbReference type="FunFam" id="3.40.50.300:FF:000016">
    <property type="entry name" value="Oligopeptide ABC transporter ATP-binding component"/>
    <property type="match status" value="1"/>
</dbReference>
<dbReference type="Pfam" id="PF08352">
    <property type="entry name" value="oligo_HPY"/>
    <property type="match status" value="1"/>
</dbReference>
<dbReference type="GO" id="GO:0005886">
    <property type="term" value="C:plasma membrane"/>
    <property type="evidence" value="ECO:0007669"/>
    <property type="project" value="UniProtKB-SubCell"/>
</dbReference>